<dbReference type="InterPro" id="IPR001647">
    <property type="entry name" value="HTH_TetR"/>
</dbReference>
<dbReference type="InterPro" id="IPR050109">
    <property type="entry name" value="HTH-type_TetR-like_transc_reg"/>
</dbReference>
<proteinExistence type="predicted"/>
<evidence type="ECO:0000313" key="7">
    <source>
        <dbReference type="Proteomes" id="UP000603708"/>
    </source>
</evidence>
<dbReference type="Pfam" id="PF21597">
    <property type="entry name" value="TetR_C_43"/>
    <property type="match status" value="1"/>
</dbReference>
<keyword evidence="2 4" id="KW-0238">DNA-binding</keyword>
<evidence type="ECO:0000256" key="2">
    <source>
        <dbReference type="ARBA" id="ARBA00023125"/>
    </source>
</evidence>
<organism evidence="6 7">
    <name type="scientific">Streptomyces sulfonofaciens</name>
    <dbReference type="NCBI Taxonomy" id="68272"/>
    <lineage>
        <taxon>Bacteria</taxon>
        <taxon>Bacillati</taxon>
        <taxon>Actinomycetota</taxon>
        <taxon>Actinomycetes</taxon>
        <taxon>Kitasatosporales</taxon>
        <taxon>Streptomycetaceae</taxon>
        <taxon>Streptomyces</taxon>
    </lineage>
</organism>
<evidence type="ECO:0000313" key="6">
    <source>
        <dbReference type="EMBL" id="GHH87095.1"/>
    </source>
</evidence>
<dbReference type="EMBL" id="BNCD01000025">
    <property type="protein sequence ID" value="GHH87095.1"/>
    <property type="molecule type" value="Genomic_DNA"/>
</dbReference>
<dbReference type="PROSITE" id="PS50977">
    <property type="entry name" value="HTH_TETR_2"/>
    <property type="match status" value="1"/>
</dbReference>
<accession>A0A919GLL5</accession>
<keyword evidence="7" id="KW-1185">Reference proteome</keyword>
<gene>
    <name evidence="6" type="ORF">GCM10018793_61530</name>
</gene>
<reference evidence="6" key="1">
    <citation type="journal article" date="2014" name="Int. J. Syst. Evol. Microbiol.">
        <title>Complete genome sequence of Corynebacterium casei LMG S-19264T (=DSM 44701T), isolated from a smear-ripened cheese.</title>
        <authorList>
            <consortium name="US DOE Joint Genome Institute (JGI-PGF)"/>
            <person name="Walter F."/>
            <person name="Albersmeier A."/>
            <person name="Kalinowski J."/>
            <person name="Ruckert C."/>
        </authorList>
    </citation>
    <scope>NUCLEOTIDE SEQUENCE</scope>
    <source>
        <strain evidence="6">JCM 5069</strain>
    </source>
</reference>
<evidence type="ECO:0000256" key="4">
    <source>
        <dbReference type="PROSITE-ProRule" id="PRU00335"/>
    </source>
</evidence>
<dbReference type="PANTHER" id="PTHR30055">
    <property type="entry name" value="HTH-TYPE TRANSCRIPTIONAL REGULATOR RUTR"/>
    <property type="match status" value="1"/>
</dbReference>
<dbReference type="PANTHER" id="PTHR30055:SF234">
    <property type="entry name" value="HTH-TYPE TRANSCRIPTIONAL REGULATOR BETI"/>
    <property type="match status" value="1"/>
</dbReference>
<dbReference type="InterPro" id="IPR036271">
    <property type="entry name" value="Tet_transcr_reg_TetR-rel_C_sf"/>
</dbReference>
<keyword evidence="1" id="KW-0805">Transcription regulation</keyword>
<evidence type="ECO:0000256" key="3">
    <source>
        <dbReference type="ARBA" id="ARBA00023163"/>
    </source>
</evidence>
<dbReference type="GO" id="GO:0000976">
    <property type="term" value="F:transcription cis-regulatory region binding"/>
    <property type="evidence" value="ECO:0007669"/>
    <property type="project" value="TreeGrafter"/>
</dbReference>
<reference evidence="6" key="2">
    <citation type="submission" date="2020-09" db="EMBL/GenBank/DDBJ databases">
        <authorList>
            <person name="Sun Q."/>
            <person name="Ohkuma M."/>
        </authorList>
    </citation>
    <scope>NUCLEOTIDE SEQUENCE</scope>
    <source>
        <strain evidence="6">JCM 5069</strain>
    </source>
</reference>
<dbReference type="InterPro" id="IPR049445">
    <property type="entry name" value="TetR_SbtR-like_C"/>
</dbReference>
<dbReference type="GO" id="GO:0003700">
    <property type="term" value="F:DNA-binding transcription factor activity"/>
    <property type="evidence" value="ECO:0007669"/>
    <property type="project" value="TreeGrafter"/>
</dbReference>
<dbReference type="InterPro" id="IPR009057">
    <property type="entry name" value="Homeodomain-like_sf"/>
</dbReference>
<protein>
    <submittedName>
        <fullName evidence="6">TetR family transcriptional regulator</fullName>
    </submittedName>
</protein>
<comment type="caution">
    <text evidence="6">The sequence shown here is derived from an EMBL/GenBank/DDBJ whole genome shotgun (WGS) entry which is preliminary data.</text>
</comment>
<dbReference type="Pfam" id="PF00440">
    <property type="entry name" value="TetR_N"/>
    <property type="match status" value="1"/>
</dbReference>
<dbReference type="AlphaFoldDB" id="A0A919GLL5"/>
<feature type="DNA-binding region" description="H-T-H motif" evidence="4">
    <location>
        <begin position="39"/>
        <end position="58"/>
    </location>
</feature>
<dbReference type="RefSeq" id="WP_189937738.1">
    <property type="nucleotide sequence ID" value="NZ_BNCD01000025.1"/>
</dbReference>
<name>A0A919GLL5_9ACTN</name>
<dbReference type="SUPFAM" id="SSF48498">
    <property type="entry name" value="Tetracyclin repressor-like, C-terminal domain"/>
    <property type="match status" value="1"/>
</dbReference>
<dbReference type="Gene3D" id="1.10.357.10">
    <property type="entry name" value="Tetracycline Repressor, domain 2"/>
    <property type="match status" value="1"/>
</dbReference>
<feature type="domain" description="HTH tetR-type" evidence="5">
    <location>
        <begin position="17"/>
        <end position="76"/>
    </location>
</feature>
<dbReference type="PRINTS" id="PR00455">
    <property type="entry name" value="HTHTETR"/>
</dbReference>
<evidence type="ECO:0000256" key="1">
    <source>
        <dbReference type="ARBA" id="ARBA00023015"/>
    </source>
</evidence>
<sequence>MTTLRELVRPPRRADARRNYDALVAAAEQVFITQGYDAPLDEIARRAGVGNATLYRHFPTRRDLLMAVCVGEVEALCGLAERLRTGSRPRDALLEWMRAYVDHVSAHRGLGAALSTDTPEGSTLAVASQAAVAEAGGALLAAAAEAGGVRRDVRIDDLLALLGAAATVSESGDGERPERLLRLVVEGISG</sequence>
<keyword evidence="3" id="KW-0804">Transcription</keyword>
<dbReference type="SUPFAM" id="SSF46689">
    <property type="entry name" value="Homeodomain-like"/>
    <property type="match status" value="1"/>
</dbReference>
<dbReference type="Proteomes" id="UP000603708">
    <property type="component" value="Unassembled WGS sequence"/>
</dbReference>
<evidence type="ECO:0000259" key="5">
    <source>
        <dbReference type="PROSITE" id="PS50977"/>
    </source>
</evidence>